<accession>A0AAU2VT37</accession>
<reference evidence="1" key="1">
    <citation type="submission" date="2022-10" db="EMBL/GenBank/DDBJ databases">
        <title>The complete genomes of actinobacterial strains from the NBC collection.</title>
        <authorList>
            <person name="Joergensen T.S."/>
            <person name="Alvarez Arevalo M."/>
            <person name="Sterndorff E.B."/>
            <person name="Faurdal D."/>
            <person name="Vuksanovic O."/>
            <person name="Mourched A.-S."/>
            <person name="Charusanti P."/>
            <person name="Shaw S."/>
            <person name="Blin K."/>
            <person name="Weber T."/>
        </authorList>
    </citation>
    <scope>NUCLEOTIDE SEQUENCE</scope>
    <source>
        <strain evidence="1">NBC_00008</strain>
    </source>
</reference>
<dbReference type="InterPro" id="IPR050509">
    <property type="entry name" value="CoA-transferase_III"/>
</dbReference>
<gene>
    <name evidence="1" type="ORF">OG398_22320</name>
</gene>
<dbReference type="PANTHER" id="PTHR48228">
    <property type="entry name" value="SUCCINYL-COA--D-CITRAMALATE COA-TRANSFERASE"/>
    <property type="match status" value="1"/>
</dbReference>
<dbReference type="InterPro" id="IPR003673">
    <property type="entry name" value="CoA-Trfase_fam_III"/>
</dbReference>
<dbReference type="GO" id="GO:0016740">
    <property type="term" value="F:transferase activity"/>
    <property type="evidence" value="ECO:0007669"/>
    <property type="project" value="UniProtKB-KW"/>
</dbReference>
<dbReference type="EMBL" id="CP108313">
    <property type="protein sequence ID" value="WTW70799.1"/>
    <property type="molecule type" value="Genomic_DNA"/>
</dbReference>
<sequence length="510" mass="55038">MSHTPRTPGTLPESLDQKLHRAAGHPITGDDGFDIHAELNATLGAVGMSEEDAGGTVTFEGADPVVPSTLRVASATGVGLMAKSVAMAKMWRFRGGEGQDLSLDLRTAPSRLCPFYEGKWELLNGALLPGFGPGVPQSSVAMGFFRTRDGRHIASINPYTHLSDRTLRLLRTYDDPQAVREAFARWDAPDLERAGAEAGVPLTMVRTLPEFLREPQYLDFLKDMPLVEVEKTGESAPEPLPAGADSPLAGVRALGMSHIIAGAGIGRLLAYHGADALNIWRPNEPEHGFLFGTASVGVRHTTLDARAGEGRAAVRELLRGADVFYANRRPGYLDRLGLTPQDAAEIRPGIIHASVSLHGERGPWAQRVGFDQNAGVVAGVMTAEGTPDNPRLPVVPVVNDWLVPMLATTGIVEALIRRATEGGSYRVHVSLTRIALWILSLGLFDKTYAAAVAGSDEEHTQRAPELFTARTPFGDYQGITDQVRMSATPGGFRHVVLEPRTASRPEWLRR</sequence>
<dbReference type="Gene3D" id="3.40.50.10540">
    <property type="entry name" value="Crotonobetainyl-coa:carnitine coa-transferase, domain 1"/>
    <property type="match status" value="2"/>
</dbReference>
<dbReference type="PANTHER" id="PTHR48228:SF4">
    <property type="entry name" value="BLR3030 PROTEIN"/>
    <property type="match status" value="1"/>
</dbReference>
<name>A0AAU2VT37_9ACTN</name>
<dbReference type="InterPro" id="IPR044855">
    <property type="entry name" value="CoA-Trfase_III_dom3_sf"/>
</dbReference>
<protein>
    <submittedName>
        <fullName evidence="1">CoA transferase</fullName>
    </submittedName>
</protein>
<dbReference type="Gene3D" id="3.30.1540.10">
    <property type="entry name" value="formyl-coa transferase, domain 3"/>
    <property type="match status" value="1"/>
</dbReference>
<organism evidence="1">
    <name type="scientific">Streptomyces sp. NBC_00008</name>
    <dbReference type="NCBI Taxonomy" id="2903610"/>
    <lineage>
        <taxon>Bacteria</taxon>
        <taxon>Bacillati</taxon>
        <taxon>Actinomycetota</taxon>
        <taxon>Actinomycetes</taxon>
        <taxon>Kitasatosporales</taxon>
        <taxon>Streptomycetaceae</taxon>
        <taxon>Streptomyces</taxon>
    </lineage>
</organism>
<evidence type="ECO:0000313" key="1">
    <source>
        <dbReference type="EMBL" id="WTW70799.1"/>
    </source>
</evidence>
<dbReference type="Pfam" id="PF02515">
    <property type="entry name" value="CoA_transf_3"/>
    <property type="match status" value="1"/>
</dbReference>
<dbReference type="SUPFAM" id="SSF89796">
    <property type="entry name" value="CoA-transferase family III (CaiB/BaiF)"/>
    <property type="match status" value="2"/>
</dbReference>
<dbReference type="InterPro" id="IPR023606">
    <property type="entry name" value="CoA-Trfase_III_dom_1_sf"/>
</dbReference>
<keyword evidence="1" id="KW-0808">Transferase</keyword>
<proteinExistence type="predicted"/>
<dbReference type="AlphaFoldDB" id="A0AAU2VT37"/>